<keyword evidence="2" id="KW-1185">Reference proteome</keyword>
<reference evidence="1" key="1">
    <citation type="submission" date="2016-08" db="EMBL/GenBank/DDBJ databases">
        <authorList>
            <person name="Ngugi D.K."/>
            <person name="Miyake S."/>
            <person name="Stingl U."/>
        </authorList>
    </citation>
    <scope>NUCLEOTIDE SEQUENCE</scope>
    <source>
        <strain evidence="1">SCG-B11WGA-EpuloA1</strain>
    </source>
</reference>
<evidence type="ECO:0000313" key="1">
    <source>
        <dbReference type="EMBL" id="ONI41570.1"/>
    </source>
</evidence>
<name>A0ACC8XEQ2_9FIRM</name>
<comment type="caution">
    <text evidence="1">The sequence shown here is derived from an EMBL/GenBank/DDBJ whole genome shotgun (WGS) entry which is preliminary data.</text>
</comment>
<proteinExistence type="predicted"/>
<evidence type="ECO:0000313" key="2">
    <source>
        <dbReference type="Proteomes" id="UP000188605"/>
    </source>
</evidence>
<organism evidence="1 2">
    <name type="scientific">Candidatus Epulonipiscium fishelsonii</name>
    <dbReference type="NCBI Taxonomy" id="77094"/>
    <lineage>
        <taxon>Bacteria</taxon>
        <taxon>Bacillati</taxon>
        <taxon>Bacillota</taxon>
        <taxon>Clostridia</taxon>
        <taxon>Lachnospirales</taxon>
        <taxon>Lachnospiraceae</taxon>
        <taxon>Candidatus Epulonipiscium</taxon>
    </lineage>
</organism>
<accession>A0ACC8XEQ2</accession>
<dbReference type="Proteomes" id="UP000188605">
    <property type="component" value="Unassembled WGS sequence"/>
</dbReference>
<sequence>MKKSKQNKEKDTLYFSLNIDNSGLKKWEQLHFEDVDDNSAEEYLTDDSGQDEQWKINIKEIDFETLLKNRISRENIKPSYYPENIIEVLFKDIVFKSAFGVIVQNYNPIKNICALLNTAFKAVRIDKKLKEECVSTNHLPQFSTMEEFLNNETMLAKQSISNEVTEETSQIEKPNIKVKRYNTPDILLIDGEDQVVTEMQTNAFTKLWHRIIQNQSVTHALSKEKGYSIWFVIKEFPEPYKGKAIMIVSNVISSFGHENLNQEEFKIDKRDTNGCAIIIDIFHPDMYKINRELALWCHFIITGENIGKNIYMENIINWSNSLRETDRRVMYKLSGTIEQIIEDSIAEGEEKGIEKGKAIGIEKGKAIGIEKGKAIGIEKGEAIGIKKGEAIGIKKAKIEIAKEFLDILDDLTISKKTKLPLEEIVQLRKLHNL</sequence>
<dbReference type="EMBL" id="LJDB01000033">
    <property type="protein sequence ID" value="ONI41570.1"/>
    <property type="molecule type" value="Genomic_DNA"/>
</dbReference>
<protein>
    <submittedName>
        <fullName evidence="1">Uncharacterized protein</fullName>
    </submittedName>
</protein>
<gene>
    <name evidence="1" type="ORF">AN396_00620</name>
</gene>